<dbReference type="KEGG" id="wna:KA717_07230"/>
<dbReference type="EMBL" id="CP073041">
    <property type="protein sequence ID" value="UXE62545.1"/>
    <property type="molecule type" value="Genomic_DNA"/>
</dbReference>
<organism evidence="1">
    <name type="scientific">Woronichinia naegeliana WA131</name>
    <dbReference type="NCBI Taxonomy" id="2824559"/>
    <lineage>
        <taxon>Bacteria</taxon>
        <taxon>Bacillati</taxon>
        <taxon>Cyanobacteriota</taxon>
        <taxon>Cyanophyceae</taxon>
        <taxon>Synechococcales</taxon>
        <taxon>Coelosphaeriaceae</taxon>
        <taxon>Woronichinia</taxon>
    </lineage>
</organism>
<dbReference type="AlphaFoldDB" id="A0A977PYJ4"/>
<reference evidence="1" key="1">
    <citation type="submission" date="2021-04" db="EMBL/GenBank/DDBJ databases">
        <title>Genome sequence of Woronichinia naegeliana from Washington state freshwater lake bloom.</title>
        <authorList>
            <person name="Dreher T.W."/>
        </authorList>
    </citation>
    <scope>NUCLEOTIDE SEQUENCE</scope>
    <source>
        <strain evidence="1">WA131</strain>
    </source>
</reference>
<dbReference type="Pfam" id="PF07927">
    <property type="entry name" value="HicA_toxin"/>
    <property type="match status" value="1"/>
</dbReference>
<dbReference type="Proteomes" id="UP001065613">
    <property type="component" value="Chromosome"/>
</dbReference>
<dbReference type="InterPro" id="IPR012933">
    <property type="entry name" value="HicA_mRNA_interferase"/>
</dbReference>
<gene>
    <name evidence="1" type="ORF">KA717_07230</name>
</gene>
<proteinExistence type="predicted"/>
<protein>
    <submittedName>
        <fullName evidence="1">Type II toxin-antitoxin system HicA family toxin</fullName>
    </submittedName>
</protein>
<name>A0A977PYJ4_9CYAN</name>
<accession>A0A977PYJ4</accession>
<dbReference type="GO" id="GO:0003729">
    <property type="term" value="F:mRNA binding"/>
    <property type="evidence" value="ECO:0007669"/>
    <property type="project" value="InterPro"/>
</dbReference>
<dbReference type="SUPFAM" id="SSF54786">
    <property type="entry name" value="YcfA/nrd intein domain"/>
    <property type="match status" value="1"/>
</dbReference>
<evidence type="ECO:0000313" key="1">
    <source>
        <dbReference type="EMBL" id="UXE62545.1"/>
    </source>
</evidence>
<sequence>MDKKDKLLKKAKNNPQGLRFSEFETLLGLCDWIFDHQTGSHRIWYSPTKVRLSIQPTKNGEAKAYQVRQFLSLQD</sequence>